<evidence type="ECO:0000256" key="1">
    <source>
        <dbReference type="SAM" id="SignalP"/>
    </source>
</evidence>
<protein>
    <recommendedName>
        <fullName evidence="4">BURP domain-containing protein</fullName>
    </recommendedName>
</protein>
<keyword evidence="3" id="KW-1185">Reference proteome</keyword>
<accession>A0A6L5B9Q6</accession>
<name>A0A6L5B9Q6_APIGR</name>
<keyword evidence="1" id="KW-0732">Signal</keyword>
<dbReference type="Proteomes" id="UP000593563">
    <property type="component" value="Unassembled WGS sequence"/>
</dbReference>
<evidence type="ECO:0008006" key="4">
    <source>
        <dbReference type="Google" id="ProtNLM"/>
    </source>
</evidence>
<dbReference type="AlphaFoldDB" id="A0A6L5B9Q6"/>
<proteinExistence type="predicted"/>
<feature type="signal peptide" evidence="1">
    <location>
        <begin position="1"/>
        <end position="20"/>
    </location>
</feature>
<evidence type="ECO:0000313" key="3">
    <source>
        <dbReference type="Proteomes" id="UP000593563"/>
    </source>
</evidence>
<gene>
    <name evidence="2" type="ORF">AG4045_002086</name>
</gene>
<comment type="caution">
    <text evidence="2">The sequence shown here is derived from an EMBL/GenBank/DDBJ whole genome shotgun (WGS) entry which is preliminary data.</text>
</comment>
<feature type="chain" id="PRO_5026761093" description="BURP domain-containing protein" evidence="1">
    <location>
        <begin position="21"/>
        <end position="120"/>
    </location>
</feature>
<reference evidence="2" key="1">
    <citation type="submission" date="2020-01" db="EMBL/GenBank/DDBJ databases">
        <title>The Celery Genome Sequence Reveals Sequential Paleo-tetraploidization, Resistance Gene Elimination, Karyotype Evolution, and Functional Innovation in Apiales.</title>
        <authorList>
            <person name="Song X."/>
        </authorList>
    </citation>
    <scope>NUCLEOTIDE SEQUENCE</scope>
    <source>
        <tissue evidence="2">Leaf</tissue>
    </source>
</reference>
<dbReference type="EMBL" id="WRXP01001068">
    <property type="protein sequence ID" value="KAF1002486.1"/>
    <property type="molecule type" value="Genomic_DNA"/>
</dbReference>
<sequence>MKLFALFLIVFLLLQVFAEALPTSDDQDSSELMDDAGIEASLRKGYHLHKKITMHVQEDAENRRGRMCVIEHAKLVVPDATASLLALMATKVSVPAMPSSRLIVTSPSALSYLITVPCFS</sequence>
<organism evidence="2 3">
    <name type="scientific">Apium graveolens</name>
    <name type="common">Celery</name>
    <dbReference type="NCBI Taxonomy" id="4045"/>
    <lineage>
        <taxon>Eukaryota</taxon>
        <taxon>Viridiplantae</taxon>
        <taxon>Streptophyta</taxon>
        <taxon>Embryophyta</taxon>
        <taxon>Tracheophyta</taxon>
        <taxon>Spermatophyta</taxon>
        <taxon>Magnoliopsida</taxon>
        <taxon>eudicotyledons</taxon>
        <taxon>Gunneridae</taxon>
        <taxon>Pentapetalae</taxon>
        <taxon>asterids</taxon>
        <taxon>campanulids</taxon>
        <taxon>Apiales</taxon>
        <taxon>Apiaceae</taxon>
        <taxon>Apioideae</taxon>
        <taxon>apioid superclade</taxon>
        <taxon>Apieae</taxon>
        <taxon>Apium</taxon>
    </lineage>
</organism>
<evidence type="ECO:0000313" key="2">
    <source>
        <dbReference type="EMBL" id="KAF1002486.1"/>
    </source>
</evidence>